<feature type="domain" description="Protein kinase" evidence="1">
    <location>
        <begin position="1"/>
        <end position="74"/>
    </location>
</feature>
<evidence type="ECO:0000259" key="1">
    <source>
        <dbReference type="PROSITE" id="PS50011"/>
    </source>
</evidence>
<proteinExistence type="predicted"/>
<accession>A0A371FKC6</accession>
<dbReference type="Proteomes" id="UP000257109">
    <property type="component" value="Unassembled WGS sequence"/>
</dbReference>
<keyword evidence="3" id="KW-1185">Reference proteome</keyword>
<dbReference type="EMBL" id="QJKJ01008820">
    <property type="protein sequence ID" value="RDX78583.1"/>
    <property type="molecule type" value="Genomic_DNA"/>
</dbReference>
<dbReference type="SUPFAM" id="SSF56112">
    <property type="entry name" value="Protein kinase-like (PK-like)"/>
    <property type="match status" value="1"/>
</dbReference>
<comment type="caution">
    <text evidence="2">The sequence shown here is derived from an EMBL/GenBank/DDBJ whole genome shotgun (WGS) entry which is preliminary data.</text>
</comment>
<gene>
    <name evidence="2" type="ORF">CR513_41120</name>
</gene>
<feature type="non-terminal residue" evidence="2">
    <location>
        <position position="1"/>
    </location>
</feature>
<dbReference type="GO" id="GO:0004672">
    <property type="term" value="F:protein kinase activity"/>
    <property type="evidence" value="ECO:0007669"/>
    <property type="project" value="InterPro"/>
</dbReference>
<dbReference type="InterPro" id="IPR008271">
    <property type="entry name" value="Ser/Thr_kinase_AS"/>
</dbReference>
<protein>
    <recommendedName>
        <fullName evidence="1">Protein kinase domain-containing protein</fullName>
    </recommendedName>
</protein>
<name>A0A371FKC6_MUCPR</name>
<dbReference type="Gene3D" id="1.10.510.10">
    <property type="entry name" value="Transferase(Phosphotransferase) domain 1"/>
    <property type="match status" value="1"/>
</dbReference>
<sequence>MAGQEHRTLNIETSIVHNDLKRSNILLHDDIVALMSDFGLNLNFSQQLITTFTQHNQIHISEIDGTIGFDLLRV</sequence>
<dbReference type="OrthoDB" id="1923451at2759"/>
<dbReference type="AlphaFoldDB" id="A0A371FKC6"/>
<organism evidence="2 3">
    <name type="scientific">Mucuna pruriens</name>
    <name type="common">Velvet bean</name>
    <name type="synonym">Dolichos pruriens</name>
    <dbReference type="NCBI Taxonomy" id="157652"/>
    <lineage>
        <taxon>Eukaryota</taxon>
        <taxon>Viridiplantae</taxon>
        <taxon>Streptophyta</taxon>
        <taxon>Embryophyta</taxon>
        <taxon>Tracheophyta</taxon>
        <taxon>Spermatophyta</taxon>
        <taxon>Magnoliopsida</taxon>
        <taxon>eudicotyledons</taxon>
        <taxon>Gunneridae</taxon>
        <taxon>Pentapetalae</taxon>
        <taxon>rosids</taxon>
        <taxon>fabids</taxon>
        <taxon>Fabales</taxon>
        <taxon>Fabaceae</taxon>
        <taxon>Papilionoideae</taxon>
        <taxon>50 kb inversion clade</taxon>
        <taxon>NPAAA clade</taxon>
        <taxon>indigoferoid/millettioid clade</taxon>
        <taxon>Phaseoleae</taxon>
        <taxon>Mucuna</taxon>
    </lineage>
</organism>
<dbReference type="InterPro" id="IPR011009">
    <property type="entry name" value="Kinase-like_dom_sf"/>
</dbReference>
<dbReference type="InterPro" id="IPR000719">
    <property type="entry name" value="Prot_kinase_dom"/>
</dbReference>
<feature type="non-terminal residue" evidence="2">
    <location>
        <position position="74"/>
    </location>
</feature>
<dbReference type="PROSITE" id="PS50011">
    <property type="entry name" value="PROTEIN_KINASE_DOM"/>
    <property type="match status" value="1"/>
</dbReference>
<evidence type="ECO:0000313" key="2">
    <source>
        <dbReference type="EMBL" id="RDX78583.1"/>
    </source>
</evidence>
<reference evidence="2" key="1">
    <citation type="submission" date="2018-05" db="EMBL/GenBank/DDBJ databases">
        <title>Draft genome of Mucuna pruriens seed.</title>
        <authorList>
            <person name="Nnadi N.E."/>
            <person name="Vos R."/>
            <person name="Hasami M.H."/>
            <person name="Devisetty U.K."/>
            <person name="Aguiy J.C."/>
        </authorList>
    </citation>
    <scope>NUCLEOTIDE SEQUENCE [LARGE SCALE GENOMIC DNA]</scope>
    <source>
        <strain evidence="2">JCA_2017</strain>
    </source>
</reference>
<dbReference type="GO" id="GO:0005524">
    <property type="term" value="F:ATP binding"/>
    <property type="evidence" value="ECO:0007669"/>
    <property type="project" value="InterPro"/>
</dbReference>
<evidence type="ECO:0000313" key="3">
    <source>
        <dbReference type="Proteomes" id="UP000257109"/>
    </source>
</evidence>
<dbReference type="PROSITE" id="PS00108">
    <property type="entry name" value="PROTEIN_KINASE_ST"/>
    <property type="match status" value="1"/>
</dbReference>